<dbReference type="Proteomes" id="UP000468388">
    <property type="component" value="Unassembled WGS sequence"/>
</dbReference>
<dbReference type="AlphaFoldDB" id="A0A6N8JCG2"/>
<comment type="caution">
    <text evidence="3">The sequence shown here is derived from an EMBL/GenBank/DDBJ whole genome shotgun (WGS) entry which is preliminary data.</text>
</comment>
<dbReference type="SUPFAM" id="SSF53448">
    <property type="entry name" value="Nucleotide-diphospho-sugar transferases"/>
    <property type="match status" value="1"/>
</dbReference>
<keyword evidence="1" id="KW-0812">Transmembrane</keyword>
<dbReference type="InterPro" id="IPR059123">
    <property type="entry name" value="StrF_dom"/>
</dbReference>
<reference evidence="3 4" key="1">
    <citation type="submission" date="2019-12" db="EMBL/GenBank/DDBJ databases">
        <title>The draft genomic sequence of strain Chitinophaga oryziterrae JCM 16595.</title>
        <authorList>
            <person name="Zhang X."/>
        </authorList>
    </citation>
    <scope>NUCLEOTIDE SEQUENCE [LARGE SCALE GENOMIC DNA]</scope>
    <source>
        <strain evidence="3 4">JCM 16595</strain>
    </source>
</reference>
<dbReference type="EMBL" id="WRXO01000004">
    <property type="protein sequence ID" value="MVT42128.1"/>
    <property type="molecule type" value="Genomic_DNA"/>
</dbReference>
<evidence type="ECO:0000256" key="1">
    <source>
        <dbReference type="SAM" id="Phobius"/>
    </source>
</evidence>
<organism evidence="3 4">
    <name type="scientific">Chitinophaga oryziterrae</name>
    <dbReference type="NCBI Taxonomy" id="1031224"/>
    <lineage>
        <taxon>Bacteria</taxon>
        <taxon>Pseudomonadati</taxon>
        <taxon>Bacteroidota</taxon>
        <taxon>Chitinophagia</taxon>
        <taxon>Chitinophagales</taxon>
        <taxon>Chitinophagaceae</taxon>
        <taxon>Chitinophaga</taxon>
    </lineage>
</organism>
<keyword evidence="1" id="KW-0472">Membrane</keyword>
<evidence type="ECO:0000313" key="3">
    <source>
        <dbReference type="EMBL" id="MVT42128.1"/>
    </source>
</evidence>
<evidence type="ECO:0000313" key="4">
    <source>
        <dbReference type="Proteomes" id="UP000468388"/>
    </source>
</evidence>
<dbReference type="CDD" id="cd00761">
    <property type="entry name" value="Glyco_tranf_GTA_type"/>
    <property type="match status" value="1"/>
</dbReference>
<gene>
    <name evidence="3" type="ORF">GO495_16165</name>
</gene>
<proteinExistence type="predicted"/>
<feature type="transmembrane region" description="Helical" evidence="1">
    <location>
        <begin position="289"/>
        <end position="307"/>
    </location>
</feature>
<dbReference type="RefSeq" id="WP_157300758.1">
    <property type="nucleotide sequence ID" value="NZ_BAAAZB010000005.1"/>
</dbReference>
<keyword evidence="1" id="KW-1133">Transmembrane helix</keyword>
<sequence length="320" mass="36442">MVSVIICSANKSRLALVKQNIADTIGTNYELIVMEDAASTGICDAYNRAAEKALYEVLCFVHDDVAFQTPNWGKLLSDHFERDEKLGLLGLAGSRYKSKTLSGWWTGIRAADCCNILQRKRNGDHRRFLARPEGLTGDAVPVRTLDGVMLVMRKKVWKEIPFNSEKLKGFHFYDLDISLRVSEKYKAAVIYNVDLVHFSMGHFSDQWIKAAVYFHREVCAVTLPCSIDELPGNNEEAVCKSWLSRLRREKITFKVKLLWCRESGAWEFPANRPYVIRFLAAFNALLRHFLFLSIHSLILALHLPILLNATTGMYTVPQII</sequence>
<evidence type="ECO:0000259" key="2">
    <source>
        <dbReference type="Pfam" id="PF13712"/>
    </source>
</evidence>
<feature type="domain" description="Streptomycin biosynthesis protein StrF" evidence="2">
    <location>
        <begin position="4"/>
        <end position="193"/>
    </location>
</feature>
<protein>
    <recommendedName>
        <fullName evidence="2">Streptomycin biosynthesis protein StrF domain-containing protein</fullName>
    </recommendedName>
</protein>
<keyword evidence="4" id="KW-1185">Reference proteome</keyword>
<accession>A0A6N8JCG2</accession>
<dbReference type="Pfam" id="PF13712">
    <property type="entry name" value="Glyco_tranf_2_5"/>
    <property type="match status" value="1"/>
</dbReference>
<dbReference type="InterPro" id="IPR029044">
    <property type="entry name" value="Nucleotide-diphossugar_trans"/>
</dbReference>
<dbReference type="Gene3D" id="3.90.550.10">
    <property type="entry name" value="Spore Coat Polysaccharide Biosynthesis Protein SpsA, Chain A"/>
    <property type="match status" value="1"/>
</dbReference>
<dbReference type="OrthoDB" id="7851643at2"/>
<name>A0A6N8JCG2_9BACT</name>